<dbReference type="Pfam" id="PF13472">
    <property type="entry name" value="Lipase_GDSL_2"/>
    <property type="match status" value="1"/>
</dbReference>
<evidence type="ECO:0000313" key="2">
    <source>
        <dbReference type="EMBL" id="GLJ77848.1"/>
    </source>
</evidence>
<dbReference type="InterPro" id="IPR036514">
    <property type="entry name" value="SGNH_hydro_sf"/>
</dbReference>
<dbReference type="PANTHER" id="PTHR43784">
    <property type="entry name" value="GDSL-LIKE LIPASE/ACYLHYDROLASE, PUTATIVE (AFU_ORTHOLOGUE AFUA_2G00820)-RELATED"/>
    <property type="match status" value="1"/>
</dbReference>
<name>A0A9W6M0X0_9MICO</name>
<keyword evidence="3" id="KW-1185">Reference proteome</keyword>
<dbReference type="CDD" id="cd01832">
    <property type="entry name" value="SGNH_hydrolase_like_1"/>
    <property type="match status" value="1"/>
</dbReference>
<dbReference type="Gene3D" id="3.40.50.1110">
    <property type="entry name" value="SGNH hydrolase"/>
    <property type="match status" value="1"/>
</dbReference>
<protein>
    <submittedName>
        <fullName evidence="2">SGNH hydrolase</fullName>
    </submittedName>
</protein>
<dbReference type="InterPro" id="IPR013830">
    <property type="entry name" value="SGNH_hydro"/>
</dbReference>
<evidence type="ECO:0000259" key="1">
    <source>
        <dbReference type="Pfam" id="PF13472"/>
    </source>
</evidence>
<organism evidence="2 3">
    <name type="scientific">Leifsonia poae</name>
    <dbReference type="NCBI Taxonomy" id="110933"/>
    <lineage>
        <taxon>Bacteria</taxon>
        <taxon>Bacillati</taxon>
        <taxon>Actinomycetota</taxon>
        <taxon>Actinomycetes</taxon>
        <taxon>Micrococcales</taxon>
        <taxon>Microbacteriaceae</taxon>
        <taxon>Leifsonia</taxon>
    </lineage>
</organism>
<reference evidence="2" key="2">
    <citation type="submission" date="2023-01" db="EMBL/GenBank/DDBJ databases">
        <authorList>
            <person name="Sun Q."/>
            <person name="Evtushenko L."/>
        </authorList>
    </citation>
    <scope>NUCLEOTIDE SEQUENCE</scope>
    <source>
        <strain evidence="2">VKM Ac-1401</strain>
    </source>
</reference>
<proteinExistence type="predicted"/>
<evidence type="ECO:0000313" key="3">
    <source>
        <dbReference type="Proteomes" id="UP001142372"/>
    </source>
</evidence>
<dbReference type="Proteomes" id="UP001142372">
    <property type="component" value="Unassembled WGS sequence"/>
</dbReference>
<accession>A0A9W6M0X0</accession>
<gene>
    <name evidence="2" type="ORF">GCM10017584_34220</name>
</gene>
<dbReference type="SUPFAM" id="SSF52266">
    <property type="entry name" value="SGNH hydrolase"/>
    <property type="match status" value="1"/>
</dbReference>
<sequence>MSRAAYTRYVALGDSITEGLCDPAPPPSKPSAPTAPWLGWADRLAVILDGDAHLGGREFEFANLAVRGRRIGDVVDAQVPHAVALGADLVSVMVGGNDLMSPAADPDALAGRLDAGIRSLRASGATVLLANIFDPQFAFFLKPFRGRAAVFNANVWSIARANQAVVLDVWGVREFQDGAMWASDRVHLSARGHRLLAARAAHTLGVPYAEIAAKNTAESSPAPPQPLPLRTWLRVYAIPWAARRLRHISAGDGLDPKRPVPCRVGPQH</sequence>
<keyword evidence="2" id="KW-0378">Hydrolase</keyword>
<dbReference type="InterPro" id="IPR053140">
    <property type="entry name" value="GDSL_Rv0518-like"/>
</dbReference>
<dbReference type="AlphaFoldDB" id="A0A9W6M0X0"/>
<reference evidence="2" key="1">
    <citation type="journal article" date="2014" name="Int. J. Syst. Evol. Microbiol.">
        <title>Complete genome sequence of Corynebacterium casei LMG S-19264T (=DSM 44701T), isolated from a smear-ripened cheese.</title>
        <authorList>
            <consortium name="US DOE Joint Genome Institute (JGI-PGF)"/>
            <person name="Walter F."/>
            <person name="Albersmeier A."/>
            <person name="Kalinowski J."/>
            <person name="Ruckert C."/>
        </authorList>
    </citation>
    <scope>NUCLEOTIDE SEQUENCE</scope>
    <source>
        <strain evidence="2">VKM Ac-1401</strain>
    </source>
</reference>
<dbReference type="EMBL" id="BSEN01000015">
    <property type="protein sequence ID" value="GLJ77848.1"/>
    <property type="molecule type" value="Genomic_DNA"/>
</dbReference>
<comment type="caution">
    <text evidence="2">The sequence shown here is derived from an EMBL/GenBank/DDBJ whole genome shotgun (WGS) entry which is preliminary data.</text>
</comment>
<feature type="domain" description="SGNH hydrolase-type esterase" evidence="1">
    <location>
        <begin position="11"/>
        <end position="195"/>
    </location>
</feature>
<dbReference type="PANTHER" id="PTHR43784:SF2">
    <property type="entry name" value="GDSL-LIKE LIPASE_ACYLHYDROLASE, PUTATIVE (AFU_ORTHOLOGUE AFUA_2G00820)-RELATED"/>
    <property type="match status" value="1"/>
</dbReference>
<dbReference type="GO" id="GO:0016787">
    <property type="term" value="F:hydrolase activity"/>
    <property type="evidence" value="ECO:0007669"/>
    <property type="project" value="UniProtKB-KW"/>
</dbReference>
<dbReference type="RefSeq" id="WP_271178457.1">
    <property type="nucleotide sequence ID" value="NZ_BAAAJO010000003.1"/>
</dbReference>